<accession>K6V965</accession>
<evidence type="ECO:0000313" key="1">
    <source>
        <dbReference type="EMBL" id="GAB78778.1"/>
    </source>
</evidence>
<dbReference type="OrthoDB" id="4775007at2"/>
<dbReference type="EMBL" id="BAGZ01000016">
    <property type="protein sequence ID" value="GAB78778.1"/>
    <property type="molecule type" value="Genomic_DNA"/>
</dbReference>
<protein>
    <submittedName>
        <fullName evidence="1">Uncharacterized protein</fullName>
    </submittedName>
</protein>
<evidence type="ECO:0000313" key="2">
    <source>
        <dbReference type="Proteomes" id="UP000008495"/>
    </source>
</evidence>
<sequence>MDVDIMMSGDWERELKKLVSGAVQEIADDYQSMFDRLGRQYQGRPVAEVKAALRREWKRLGGIISERELNEYAQLISDGTRIQMTASHH</sequence>
<keyword evidence="2" id="KW-1185">Reference proteome</keyword>
<organism evidence="1 2">
    <name type="scientific">Austwickia chelonae NBRC 105200</name>
    <dbReference type="NCBI Taxonomy" id="1184607"/>
    <lineage>
        <taxon>Bacteria</taxon>
        <taxon>Bacillati</taxon>
        <taxon>Actinomycetota</taxon>
        <taxon>Actinomycetes</taxon>
        <taxon>Micrococcales</taxon>
        <taxon>Dermatophilaceae</taxon>
        <taxon>Austwickia</taxon>
    </lineage>
</organism>
<reference evidence="1 2" key="1">
    <citation type="submission" date="2012-08" db="EMBL/GenBank/DDBJ databases">
        <title>Whole genome shotgun sequence of Austwickia chelonae NBRC 105200.</title>
        <authorList>
            <person name="Yoshida I."/>
            <person name="Hosoyama A."/>
            <person name="Tsuchikane K."/>
            <person name="Katsumata H."/>
            <person name="Ando Y."/>
            <person name="Ohji S."/>
            <person name="Hamada M."/>
            <person name="Tamura T."/>
            <person name="Yamazoe A."/>
            <person name="Yamazaki S."/>
            <person name="Fujita N."/>
        </authorList>
    </citation>
    <scope>NUCLEOTIDE SEQUENCE [LARGE SCALE GENOMIC DNA]</scope>
    <source>
        <strain evidence="1 2">NBRC 105200</strain>
    </source>
</reference>
<dbReference type="Proteomes" id="UP000008495">
    <property type="component" value="Unassembled WGS sequence"/>
</dbReference>
<proteinExistence type="predicted"/>
<gene>
    <name evidence="1" type="ORF">AUCHE_16_02010</name>
</gene>
<dbReference type="STRING" id="100225.SAMN05421595_2431"/>
<dbReference type="AlphaFoldDB" id="K6V965"/>
<dbReference type="RefSeq" id="WP_006503535.1">
    <property type="nucleotide sequence ID" value="NZ_BAGZ01000016.1"/>
</dbReference>
<dbReference type="eggNOG" id="ENOG5033KT7">
    <property type="taxonomic scope" value="Bacteria"/>
</dbReference>
<name>K6V965_9MICO</name>
<comment type="caution">
    <text evidence="1">The sequence shown here is derived from an EMBL/GenBank/DDBJ whole genome shotgun (WGS) entry which is preliminary data.</text>
</comment>